<evidence type="ECO:0000259" key="1">
    <source>
        <dbReference type="PROSITE" id="PS50943"/>
    </source>
</evidence>
<feature type="domain" description="HTH cro/C1-type" evidence="1">
    <location>
        <begin position="18"/>
        <end position="72"/>
    </location>
</feature>
<reference evidence="2" key="1">
    <citation type="submission" date="2020-09" db="EMBL/GenBank/DDBJ databases">
        <title>Whole genome shotgun sequence of Streptomyces xanthophaeus NBRC 12829.</title>
        <authorList>
            <person name="Komaki H."/>
            <person name="Tamura T."/>
        </authorList>
    </citation>
    <scope>NUCLEOTIDE SEQUENCE</scope>
    <source>
        <strain evidence="2">NBRC 12829</strain>
    </source>
</reference>
<dbReference type="CDD" id="cd00093">
    <property type="entry name" value="HTH_XRE"/>
    <property type="match status" value="1"/>
</dbReference>
<protein>
    <submittedName>
        <fullName evidence="2">Transcriptional regulator</fullName>
    </submittedName>
</protein>
<dbReference type="Pfam" id="PF19054">
    <property type="entry name" value="DUF5753"/>
    <property type="match status" value="1"/>
</dbReference>
<organism evidence="2 3">
    <name type="scientific">Streptomyces xanthophaeus</name>
    <dbReference type="NCBI Taxonomy" id="67385"/>
    <lineage>
        <taxon>Bacteria</taxon>
        <taxon>Bacillati</taxon>
        <taxon>Actinomycetota</taxon>
        <taxon>Actinomycetes</taxon>
        <taxon>Kitasatosporales</taxon>
        <taxon>Streptomycetaceae</taxon>
        <taxon>Streptomyces</taxon>
    </lineage>
</organism>
<dbReference type="AlphaFoldDB" id="A0A919LB70"/>
<gene>
    <name evidence="2" type="ORF">Sxan_04400</name>
</gene>
<dbReference type="EMBL" id="BNEE01000003">
    <property type="protein sequence ID" value="GHI83076.1"/>
    <property type="molecule type" value="Genomic_DNA"/>
</dbReference>
<dbReference type="InterPro" id="IPR010982">
    <property type="entry name" value="Lambda_DNA-bd_dom_sf"/>
</dbReference>
<dbReference type="InterPro" id="IPR001387">
    <property type="entry name" value="Cro/C1-type_HTH"/>
</dbReference>
<evidence type="ECO:0000313" key="2">
    <source>
        <dbReference type="EMBL" id="GHI83076.1"/>
    </source>
</evidence>
<dbReference type="Proteomes" id="UP000600026">
    <property type="component" value="Unassembled WGS sequence"/>
</dbReference>
<keyword evidence="3" id="KW-1185">Reference proteome</keyword>
<proteinExistence type="predicted"/>
<dbReference type="SUPFAM" id="SSF47413">
    <property type="entry name" value="lambda repressor-like DNA-binding domains"/>
    <property type="match status" value="1"/>
</dbReference>
<dbReference type="PROSITE" id="PS50943">
    <property type="entry name" value="HTH_CROC1"/>
    <property type="match status" value="1"/>
</dbReference>
<dbReference type="Gene3D" id="1.10.260.40">
    <property type="entry name" value="lambda repressor-like DNA-binding domains"/>
    <property type="match status" value="1"/>
</dbReference>
<sequence>MAANGNPTIRRRRLGAELRRLRLARGLTSTQVAEHLLVSQPKVSHLENGRRAISPRDVRDLCDLYRVTDQQVIDALMDMARESNQRGWWVACGEIPYAVYIGLETAAACVRSYEPLVIPGLLQTPAYAAAVIEETIPRADKEQTAVRLEVRLRRQSRVHHPARPVRLWAVLDESALRRTVGSPRIMREQLEHLNRLGEQPHITVQVLPHTAGAHPGISGQFSILDFPDTATGTVYLERFTSDLYMEKRSEVRHYSALFEHLQAQALDPEATRSFITRIAQELPPVTSLAGGP</sequence>
<dbReference type="RefSeq" id="WP_031142729.1">
    <property type="nucleotide sequence ID" value="NZ_BNEE01000003.1"/>
</dbReference>
<accession>A0A919LB70</accession>
<dbReference type="SMART" id="SM00530">
    <property type="entry name" value="HTH_XRE"/>
    <property type="match status" value="1"/>
</dbReference>
<dbReference type="InterPro" id="IPR043917">
    <property type="entry name" value="DUF5753"/>
</dbReference>
<evidence type="ECO:0000313" key="3">
    <source>
        <dbReference type="Proteomes" id="UP000600026"/>
    </source>
</evidence>
<comment type="caution">
    <text evidence="2">The sequence shown here is derived from an EMBL/GenBank/DDBJ whole genome shotgun (WGS) entry which is preliminary data.</text>
</comment>
<dbReference type="OrthoDB" id="4041149at2"/>
<name>A0A919LB70_9ACTN</name>
<dbReference type="Pfam" id="PF13560">
    <property type="entry name" value="HTH_31"/>
    <property type="match status" value="1"/>
</dbReference>
<dbReference type="GO" id="GO:0003677">
    <property type="term" value="F:DNA binding"/>
    <property type="evidence" value="ECO:0007669"/>
    <property type="project" value="InterPro"/>
</dbReference>